<protein>
    <submittedName>
        <fullName evidence="1">Uncharacterized protein</fullName>
    </submittedName>
</protein>
<dbReference type="AlphaFoldDB" id="A0A0F9V9K0"/>
<comment type="caution">
    <text evidence="1">The sequence shown here is derived from an EMBL/GenBank/DDBJ whole genome shotgun (WGS) entry which is preliminary data.</text>
</comment>
<dbReference type="EMBL" id="LAZR01000033">
    <property type="protein sequence ID" value="KKO01811.1"/>
    <property type="molecule type" value="Genomic_DNA"/>
</dbReference>
<proteinExistence type="predicted"/>
<accession>A0A0F9V9K0</accession>
<organism evidence="1">
    <name type="scientific">marine sediment metagenome</name>
    <dbReference type="NCBI Taxonomy" id="412755"/>
    <lineage>
        <taxon>unclassified sequences</taxon>
        <taxon>metagenomes</taxon>
        <taxon>ecological metagenomes</taxon>
    </lineage>
</organism>
<reference evidence="1" key="1">
    <citation type="journal article" date="2015" name="Nature">
        <title>Complex archaea that bridge the gap between prokaryotes and eukaryotes.</title>
        <authorList>
            <person name="Spang A."/>
            <person name="Saw J.H."/>
            <person name="Jorgensen S.L."/>
            <person name="Zaremba-Niedzwiedzka K."/>
            <person name="Martijn J."/>
            <person name="Lind A.E."/>
            <person name="van Eijk R."/>
            <person name="Schleper C."/>
            <person name="Guy L."/>
            <person name="Ettema T.J."/>
        </authorList>
    </citation>
    <scope>NUCLEOTIDE SEQUENCE</scope>
</reference>
<gene>
    <name evidence="1" type="ORF">LCGC14_0111350</name>
</gene>
<sequence length="74" mass="8322">MALKIEHLDNTSVRGTLDGALDFNISEEGGHLTARIANWTRAVAVRSVETASEMRQITYEMIARYREDSRGRIA</sequence>
<evidence type="ECO:0000313" key="1">
    <source>
        <dbReference type="EMBL" id="KKO01811.1"/>
    </source>
</evidence>
<name>A0A0F9V9K0_9ZZZZ</name>